<organism evidence="1 2">
    <name type="scientific">Ancylobacter rudongensis</name>
    <dbReference type="NCBI Taxonomy" id="177413"/>
    <lineage>
        <taxon>Bacteria</taxon>
        <taxon>Pseudomonadati</taxon>
        <taxon>Pseudomonadota</taxon>
        <taxon>Alphaproteobacteria</taxon>
        <taxon>Hyphomicrobiales</taxon>
        <taxon>Xanthobacteraceae</taxon>
        <taxon>Ancylobacter</taxon>
    </lineage>
</organism>
<keyword evidence="2" id="KW-1185">Reference proteome</keyword>
<gene>
    <name evidence="1" type="ORF">SAMN05660859_0124</name>
</gene>
<name>A0A1G4USP2_9HYPH</name>
<evidence type="ECO:0000313" key="1">
    <source>
        <dbReference type="EMBL" id="SCW95809.1"/>
    </source>
</evidence>
<evidence type="ECO:0000313" key="2">
    <source>
        <dbReference type="Proteomes" id="UP000198889"/>
    </source>
</evidence>
<proteinExistence type="predicted"/>
<protein>
    <submittedName>
        <fullName evidence="1">Uncharacterized protein</fullName>
    </submittedName>
</protein>
<dbReference type="STRING" id="177413.SAMN05660859_0124"/>
<dbReference type="AlphaFoldDB" id="A0A1G4USP2"/>
<reference evidence="2" key="1">
    <citation type="submission" date="2016-10" db="EMBL/GenBank/DDBJ databases">
        <authorList>
            <person name="Varghese N."/>
            <person name="Submissions S."/>
        </authorList>
    </citation>
    <scope>NUCLEOTIDE SEQUENCE [LARGE SCALE GENOMIC DNA]</scope>
    <source>
        <strain evidence="2">CGMCC 1.1761</strain>
    </source>
</reference>
<dbReference type="EMBL" id="FMTP01000010">
    <property type="protein sequence ID" value="SCW95809.1"/>
    <property type="molecule type" value="Genomic_DNA"/>
</dbReference>
<dbReference type="Proteomes" id="UP000198889">
    <property type="component" value="Unassembled WGS sequence"/>
</dbReference>
<sequence>MNMKNVQRRYKRGRIVIGMVYKLKDGREVYLARRSQKHLFRNGEKTFSDALAMGKAAWAIDDDTLLRLRSEGVDWVGIYVTDSREFYLTTMAHYQDTRIAKVLNYEARGGSLQRYLPTEHFGYFARPTRIR</sequence>
<accession>A0A1G4USP2</accession>
<dbReference type="RefSeq" id="WP_143007097.1">
    <property type="nucleotide sequence ID" value="NZ_FMTP01000010.1"/>
</dbReference>